<accession>A0A3E0GYM6</accession>
<dbReference type="EMBL" id="QUNO01000021">
    <property type="protein sequence ID" value="REH32639.1"/>
    <property type="molecule type" value="Genomic_DNA"/>
</dbReference>
<dbReference type="AlphaFoldDB" id="A0A3E0GYM6"/>
<evidence type="ECO:0000256" key="2">
    <source>
        <dbReference type="ARBA" id="ARBA00012916"/>
    </source>
</evidence>
<reference evidence="4 5" key="1">
    <citation type="submission" date="2018-08" db="EMBL/GenBank/DDBJ databases">
        <title>Genomic Encyclopedia of Archaeal and Bacterial Type Strains, Phase II (KMG-II): from individual species to whole genera.</title>
        <authorList>
            <person name="Goeker M."/>
        </authorList>
    </citation>
    <scope>NUCLEOTIDE SEQUENCE [LARGE SCALE GENOMIC DNA]</scope>
    <source>
        <strain evidence="4 5">DSM 45791</strain>
    </source>
</reference>
<evidence type="ECO:0000313" key="5">
    <source>
        <dbReference type="Proteomes" id="UP000256269"/>
    </source>
</evidence>
<keyword evidence="5" id="KW-1185">Reference proteome</keyword>
<comment type="catalytic activity">
    <reaction evidence="1">
        <text>D-fructose 6-phosphate + L-glutamine = D-glucosamine 6-phosphate + L-glutamate</text>
        <dbReference type="Rhea" id="RHEA:13237"/>
        <dbReference type="ChEBI" id="CHEBI:29985"/>
        <dbReference type="ChEBI" id="CHEBI:58359"/>
        <dbReference type="ChEBI" id="CHEBI:58725"/>
        <dbReference type="ChEBI" id="CHEBI:61527"/>
        <dbReference type="EC" id="2.6.1.16"/>
    </reaction>
</comment>
<dbReference type="Proteomes" id="UP000256269">
    <property type="component" value="Unassembled WGS sequence"/>
</dbReference>
<dbReference type="GO" id="GO:0006002">
    <property type="term" value="P:fructose 6-phosphate metabolic process"/>
    <property type="evidence" value="ECO:0007669"/>
    <property type="project" value="TreeGrafter"/>
</dbReference>
<proteinExistence type="predicted"/>
<keyword evidence="4" id="KW-0808">Transferase</keyword>
<sequence>MIDGFIAYTRARATQAADLAAAVDRLAGSVTELAAGGRFSGPGPVFVGIGASLAAACAPVWALRSRGIHSWRLGAGDHPLPFPPSSHPIFAVSQSGRSAETLAVLETIPEPRRFAVVNVVPSPIADLASGLVDLGNIADSYASTIGFTATIAALGLIADAWHGGRIDDGWSRVGDVVDLVDRDLGPRIRALAPLFAAATSADFVGAGPSVGSAEAGALLFREVARIPATGMSTRQFLHGAMESAGGGVHVLFGSDRELVIAETLAGAGHPAILITSDDVDAGPLVHPVRIPDLPPAQAAIAQIVAVQILVEAVAAVRDVAIEEFVFHNNDIKVPGL</sequence>
<dbReference type="SUPFAM" id="SSF53697">
    <property type="entry name" value="SIS domain"/>
    <property type="match status" value="1"/>
</dbReference>
<evidence type="ECO:0000313" key="4">
    <source>
        <dbReference type="EMBL" id="REH32639.1"/>
    </source>
</evidence>
<protein>
    <recommendedName>
        <fullName evidence="3">Glutamine--fructose-6-phosphate aminotransferase [isomerizing]</fullName>
        <ecNumber evidence="2">2.6.1.16</ecNumber>
    </recommendedName>
</protein>
<evidence type="ECO:0000256" key="1">
    <source>
        <dbReference type="ARBA" id="ARBA00001031"/>
    </source>
</evidence>
<dbReference type="PANTHER" id="PTHR10937:SF0">
    <property type="entry name" value="GLUTAMINE--FRUCTOSE-6-PHOSPHATE TRANSAMINASE (ISOMERIZING)"/>
    <property type="match status" value="1"/>
</dbReference>
<comment type="caution">
    <text evidence="4">The sequence shown here is derived from an EMBL/GenBank/DDBJ whole genome shotgun (WGS) entry which is preliminary data.</text>
</comment>
<dbReference type="GO" id="GO:0006487">
    <property type="term" value="P:protein N-linked glycosylation"/>
    <property type="evidence" value="ECO:0007669"/>
    <property type="project" value="TreeGrafter"/>
</dbReference>
<dbReference type="PANTHER" id="PTHR10937">
    <property type="entry name" value="GLUCOSAMINE--FRUCTOSE-6-PHOSPHATE AMINOTRANSFERASE, ISOMERIZING"/>
    <property type="match status" value="1"/>
</dbReference>
<dbReference type="GO" id="GO:0006047">
    <property type="term" value="P:UDP-N-acetylglucosamine metabolic process"/>
    <property type="evidence" value="ECO:0007669"/>
    <property type="project" value="TreeGrafter"/>
</dbReference>
<name>A0A3E0GYM6_9PSEU</name>
<dbReference type="GO" id="GO:0097367">
    <property type="term" value="F:carbohydrate derivative binding"/>
    <property type="evidence" value="ECO:0007669"/>
    <property type="project" value="InterPro"/>
</dbReference>
<dbReference type="RefSeq" id="WP_211353536.1">
    <property type="nucleotide sequence ID" value="NZ_CP144375.1"/>
</dbReference>
<dbReference type="Gene3D" id="3.40.50.10490">
    <property type="entry name" value="Glucose-6-phosphate isomerase like protein, domain 1"/>
    <property type="match status" value="2"/>
</dbReference>
<evidence type="ECO:0000256" key="3">
    <source>
        <dbReference type="ARBA" id="ARBA00016090"/>
    </source>
</evidence>
<dbReference type="InterPro" id="IPR046348">
    <property type="entry name" value="SIS_dom_sf"/>
</dbReference>
<organism evidence="4 5">
    <name type="scientific">Kutzneria buriramensis</name>
    <dbReference type="NCBI Taxonomy" id="1045776"/>
    <lineage>
        <taxon>Bacteria</taxon>
        <taxon>Bacillati</taxon>
        <taxon>Actinomycetota</taxon>
        <taxon>Actinomycetes</taxon>
        <taxon>Pseudonocardiales</taxon>
        <taxon>Pseudonocardiaceae</taxon>
        <taxon>Kutzneria</taxon>
    </lineage>
</organism>
<dbReference type="GO" id="GO:0004360">
    <property type="term" value="F:glutamine-fructose-6-phosphate transaminase (isomerizing) activity"/>
    <property type="evidence" value="ECO:0007669"/>
    <property type="project" value="UniProtKB-EC"/>
</dbReference>
<gene>
    <name evidence="4" type="ORF">BCF44_121188</name>
</gene>
<keyword evidence="4" id="KW-0032">Aminotransferase</keyword>
<dbReference type="EC" id="2.6.1.16" evidence="2"/>